<evidence type="ECO:0000256" key="1">
    <source>
        <dbReference type="ARBA" id="ARBA00004138"/>
    </source>
</evidence>
<keyword evidence="7" id="KW-0206">Cytoskeleton</keyword>
<name>A0A7L2Z017_JACJC</name>
<dbReference type="OrthoDB" id="535167at2759"/>
<evidence type="ECO:0000256" key="4">
    <source>
        <dbReference type="ARBA" id="ARBA00022574"/>
    </source>
</evidence>
<comment type="caution">
    <text evidence="10">The sequence shown here is derived from an EMBL/GenBank/DDBJ whole genome shotgun (WGS) entry which is preliminary data.</text>
</comment>
<dbReference type="Pfam" id="PF25828">
    <property type="entry name" value="CC_Cfap43"/>
    <property type="match status" value="1"/>
</dbReference>
<evidence type="ECO:0000256" key="7">
    <source>
        <dbReference type="ARBA" id="ARBA00023212"/>
    </source>
</evidence>
<keyword evidence="3" id="KW-0963">Cytoplasm</keyword>
<keyword evidence="4" id="KW-0853">WD repeat</keyword>
<feature type="coiled-coil region" evidence="9">
    <location>
        <begin position="41"/>
        <end position="86"/>
    </location>
</feature>
<organism evidence="10 11">
    <name type="scientific">Jacana jacana</name>
    <name type="common">Wattled jacana</name>
    <name type="synonym">Parra jacana</name>
    <dbReference type="NCBI Taxonomy" id="54508"/>
    <lineage>
        <taxon>Eukaryota</taxon>
        <taxon>Metazoa</taxon>
        <taxon>Chordata</taxon>
        <taxon>Craniata</taxon>
        <taxon>Vertebrata</taxon>
        <taxon>Euteleostomi</taxon>
        <taxon>Archelosauria</taxon>
        <taxon>Archosauria</taxon>
        <taxon>Dinosauria</taxon>
        <taxon>Saurischia</taxon>
        <taxon>Theropoda</taxon>
        <taxon>Coelurosauria</taxon>
        <taxon>Aves</taxon>
        <taxon>Neognathae</taxon>
        <taxon>Neoaves</taxon>
        <taxon>Charadriiformes</taxon>
        <taxon>Jacanidae</taxon>
        <taxon>Jacana</taxon>
    </lineage>
</organism>
<evidence type="ECO:0000313" key="10">
    <source>
        <dbReference type="EMBL" id="NXT01137.1"/>
    </source>
</evidence>
<dbReference type="Proteomes" id="UP000550086">
    <property type="component" value="Unassembled WGS sequence"/>
</dbReference>
<protein>
    <submittedName>
        <fullName evidence="10">CFA43 protein</fullName>
    </submittedName>
</protein>
<proteinExistence type="predicted"/>
<keyword evidence="11" id="KW-1185">Reference proteome</keyword>
<keyword evidence="6 9" id="KW-0175">Coiled coil</keyword>
<feature type="non-terminal residue" evidence="10">
    <location>
        <position position="531"/>
    </location>
</feature>
<evidence type="ECO:0000256" key="3">
    <source>
        <dbReference type="ARBA" id="ARBA00022490"/>
    </source>
</evidence>
<evidence type="ECO:0000256" key="2">
    <source>
        <dbReference type="ARBA" id="ARBA00004245"/>
    </source>
</evidence>
<keyword evidence="8" id="KW-0966">Cell projection</keyword>
<evidence type="ECO:0000313" key="11">
    <source>
        <dbReference type="Proteomes" id="UP000550086"/>
    </source>
</evidence>
<evidence type="ECO:0000256" key="9">
    <source>
        <dbReference type="SAM" id="Coils"/>
    </source>
</evidence>
<gene>
    <name evidence="10" type="primary">Cfap43_0</name>
    <name evidence="10" type="ORF">JACJAC_R07462</name>
</gene>
<comment type="subcellular location">
    <subcellularLocation>
        <location evidence="1">Cell projection</location>
        <location evidence="1">Cilium</location>
    </subcellularLocation>
    <subcellularLocation>
        <location evidence="2">Cytoplasm</location>
        <location evidence="2">Cytoskeleton</location>
    </subcellularLocation>
</comment>
<evidence type="ECO:0000256" key="5">
    <source>
        <dbReference type="ARBA" id="ARBA00022737"/>
    </source>
</evidence>
<dbReference type="GO" id="GO:0007288">
    <property type="term" value="P:sperm axoneme assembly"/>
    <property type="evidence" value="ECO:0007669"/>
    <property type="project" value="TreeGrafter"/>
</dbReference>
<dbReference type="PANTHER" id="PTHR14885:SF1">
    <property type="entry name" value="CILIA- AND FLAGELLA-ASSOCIATED PROTEIN 43"/>
    <property type="match status" value="1"/>
</dbReference>
<keyword evidence="5" id="KW-0677">Repeat</keyword>
<evidence type="ECO:0000256" key="6">
    <source>
        <dbReference type="ARBA" id="ARBA00023054"/>
    </source>
</evidence>
<dbReference type="EMBL" id="VZTM01034541">
    <property type="protein sequence ID" value="NXT01137.1"/>
    <property type="molecule type" value="Genomic_DNA"/>
</dbReference>
<sequence length="531" mass="62318">NERLRALDDMMGGVLEVKKEDILKMEIPPPLFISKSEHFWNDEEKKIFREYEKKVEELNEEKENYRRALEKELEKLNSSIQETTKSFDETVCKLSERKVKSEMVIYQEELKILNLVYALLLDEELDAREAGLRNYLVKKEKEKVSFHLECCSWEMCNIYDIIFSEEKNLEHGFTKEFADVPADLLDELLQLYKLRPKTLVTGALCDTANPYGACSSSAEDYRGALTLLLKAMDELDSPEHMPNGLDPSLWEHFCLARRNKMKSEELVKRKALTLGEMEAFLQRRTDDNEKVKSEIEAIFQELTWLQEEKSKLQMNLTVQFLLKQGQVELESTEIPDYTDAILINKAIIEDLNSSIMAEGEKKIASMVECKDFSKGILKLEWEHKKMRMQIEDLKQKARDIVTLPISKDRQLFLTVLNYDSRVAHRVSVMEQTLGIMDELHQKNVKNHQKKIRELEKCISSKEQENYELSLKLREMLVSVSERRHIFEAADTRRVSEKMAQQRYWGILKQKHLRGLVKEQEEQFEMLQAEAE</sequence>
<dbReference type="GO" id="GO:0005930">
    <property type="term" value="C:axoneme"/>
    <property type="evidence" value="ECO:0007669"/>
    <property type="project" value="TreeGrafter"/>
</dbReference>
<reference evidence="10 11" key="1">
    <citation type="submission" date="2019-09" db="EMBL/GenBank/DDBJ databases">
        <title>Bird 10,000 Genomes (B10K) Project - Family phase.</title>
        <authorList>
            <person name="Zhang G."/>
        </authorList>
    </citation>
    <scope>NUCLEOTIDE SEQUENCE [LARGE SCALE GENOMIC DNA]</scope>
    <source>
        <strain evidence="10">B10K-DU-002-59</strain>
        <tissue evidence="10">Muscle</tissue>
    </source>
</reference>
<dbReference type="PANTHER" id="PTHR14885">
    <property type="entry name" value="CILIA- AND FLAGELLA-ASSOCIATED PROTEIN 43-RELATED"/>
    <property type="match status" value="1"/>
</dbReference>
<evidence type="ECO:0000256" key="8">
    <source>
        <dbReference type="ARBA" id="ARBA00023273"/>
    </source>
</evidence>
<dbReference type="AlphaFoldDB" id="A0A7L2Z017"/>
<feature type="non-terminal residue" evidence="10">
    <location>
        <position position="1"/>
    </location>
</feature>
<accession>A0A7L2Z017</accession>